<dbReference type="CDD" id="cd01665">
    <property type="entry name" value="Cyt_c_Oxidase_III"/>
    <property type="match status" value="1"/>
</dbReference>
<dbReference type="Gene3D" id="1.20.120.80">
    <property type="entry name" value="Cytochrome c oxidase, subunit III, four-helix bundle"/>
    <property type="match status" value="1"/>
</dbReference>
<dbReference type="InterPro" id="IPR035973">
    <property type="entry name" value="Cyt_c_oxidase_su3-like_sf"/>
</dbReference>
<evidence type="ECO:0000313" key="11">
    <source>
        <dbReference type="EMBL" id="AQL10451.1"/>
    </source>
</evidence>
<evidence type="ECO:0000256" key="9">
    <source>
        <dbReference type="SAM" id="Phobius"/>
    </source>
</evidence>
<reference evidence="11" key="1">
    <citation type="journal article" date="2017" name="Genome Biol. Evol.">
        <title>Mitochondrial Genome Evolution and a Novel RNA Editing System in Deep-Branching Heteroloboseids.</title>
        <authorList>
            <person name="Yang J."/>
            <person name="Harding T."/>
            <person name="Kamikawa R."/>
            <person name="Simpson A.G.B."/>
            <person name="Roger A.J."/>
        </authorList>
    </citation>
    <scope>NUCLEOTIDE SEQUENCE</scope>
</reference>
<evidence type="ECO:0000256" key="7">
    <source>
        <dbReference type="ARBA" id="ARBA00023136"/>
    </source>
</evidence>
<evidence type="ECO:0000256" key="1">
    <source>
        <dbReference type="ARBA" id="ARBA00004141"/>
    </source>
</evidence>
<keyword evidence="4 8" id="KW-0812">Transmembrane</keyword>
<keyword evidence="5" id="KW-1278">Translocase</keyword>
<dbReference type="Pfam" id="PF00510">
    <property type="entry name" value="COX3"/>
    <property type="match status" value="1"/>
</dbReference>
<evidence type="ECO:0000256" key="4">
    <source>
        <dbReference type="ARBA" id="ARBA00022692"/>
    </source>
</evidence>
<feature type="domain" description="Heme-copper oxidase subunit III family profile" evidence="10">
    <location>
        <begin position="5"/>
        <end position="267"/>
    </location>
</feature>
<dbReference type="RefSeq" id="YP_009370762.1">
    <property type="nucleotide sequence ID" value="NC_034794.1"/>
</dbReference>
<feature type="transmembrane region" description="Helical" evidence="9">
    <location>
        <begin position="44"/>
        <end position="63"/>
    </location>
</feature>
<dbReference type="PANTHER" id="PTHR11403:SF7">
    <property type="entry name" value="CYTOCHROME C OXIDASE SUBUNIT 3"/>
    <property type="match status" value="1"/>
</dbReference>
<gene>
    <name evidence="11" type="primary">cox3</name>
</gene>
<keyword evidence="7 9" id="KW-0472">Membrane</keyword>
<comment type="similarity">
    <text evidence="2 8">Belongs to the cytochrome c oxidase subunit 3 family.</text>
</comment>
<feature type="transmembrane region" description="Helical" evidence="9">
    <location>
        <begin position="238"/>
        <end position="260"/>
    </location>
</feature>
<protein>
    <recommendedName>
        <fullName evidence="3 8">Cytochrome c oxidase subunit 3</fullName>
    </recommendedName>
</protein>
<name>A0A1X8VEX6_9EUKA</name>
<comment type="function">
    <text evidence="8">Component of the cytochrome c oxidase, the last enzyme in the mitochondrial electron transport chain which drives oxidative phosphorylation. The respiratory chain contains 3 multisubunit complexes succinate dehydrogenase (complex II, CII), ubiquinol-cytochrome c oxidoreductase (cytochrome b-c1 complex, complex III, CIII) and cytochrome c oxidase (complex IV, CIV), that cooperate to transfer electrons derived from NADH and succinate to molecular oxygen, creating an electrochemical gradient over the inner membrane that drives transmembrane transport and the ATP synthase. Cytochrome c oxidase is the component of the respiratory chain that catalyzes the reduction of oxygen to water. Electrons originating from reduced cytochrome c in the intermembrane space (IMS) are transferred via the dinuclear copper A center (CU(A)) of subunit 2 and heme A of subunit 1 to the active site in subunit 1, a binuclear center (BNC) formed by heme A3 and copper B (CU(B)). The BNC reduces molecular oxygen to 2 water molecules using 4 electrons from cytochrome c in the IMS and 4 protons from the mitochondrial matrix.</text>
</comment>
<keyword evidence="8 11" id="KW-0496">Mitochondrion</keyword>
<evidence type="ECO:0000256" key="8">
    <source>
        <dbReference type="RuleBase" id="RU003375"/>
    </source>
</evidence>
<proteinExistence type="inferred from homology"/>
<dbReference type="PANTHER" id="PTHR11403">
    <property type="entry name" value="CYTOCHROME C OXIDASE SUBUNIT III"/>
    <property type="match status" value="1"/>
</dbReference>
<feature type="transmembrane region" description="Helical" evidence="9">
    <location>
        <begin position="83"/>
        <end position="106"/>
    </location>
</feature>
<dbReference type="InterPro" id="IPR033945">
    <property type="entry name" value="Cyt_c_oxase_su3_dom"/>
</dbReference>
<dbReference type="AlphaFoldDB" id="A0A1X8VEX6"/>
<dbReference type="GO" id="GO:0004129">
    <property type="term" value="F:cytochrome-c oxidase activity"/>
    <property type="evidence" value="ECO:0007669"/>
    <property type="project" value="InterPro"/>
</dbReference>
<feature type="transmembrane region" description="Helical" evidence="9">
    <location>
        <begin position="197"/>
        <end position="226"/>
    </location>
</feature>
<comment type="subcellular location">
    <subcellularLocation>
        <location evidence="1">Membrane</location>
        <topology evidence="1">Multi-pass membrane protein</topology>
    </subcellularLocation>
</comment>
<dbReference type="GO" id="GO:0006123">
    <property type="term" value="P:mitochondrial electron transport, cytochrome c to oxygen"/>
    <property type="evidence" value="ECO:0007669"/>
    <property type="project" value="TreeGrafter"/>
</dbReference>
<feature type="transmembrane region" description="Helical" evidence="9">
    <location>
        <begin position="166"/>
        <end position="185"/>
    </location>
</feature>
<feature type="transmembrane region" description="Helical" evidence="9">
    <location>
        <begin position="272"/>
        <end position="290"/>
    </location>
</feature>
<dbReference type="InterPro" id="IPR000298">
    <property type="entry name" value="Cyt_c_oxidase-like_su3"/>
</dbReference>
<dbReference type="EMBL" id="KY379823">
    <property type="protein sequence ID" value="AQL10451.1"/>
    <property type="molecule type" value="Genomic_DNA"/>
</dbReference>
<sequence>MTNNKKHPFNIVTLSPWPFFIGLSLFSLVIGIILTLINKLTVGLVTLILSFVVLFLTLFNWWSDVVVESTFEGEHTTKVKVTYITGFVLFILSEIFFFGAFFWAYAHFSFSPNIDLGCTWPPLEIRSQIVHHCNLPALMNQVLIASSLTVTISHWCLNMNFGKKSFYFLLITICLGLLFTFLQYIEYRTATVSVNDGAFGSLIYLLTGFHGSHVIVGTILLIVALLRMLRQHFTKEHHIGYLTAVYYWHFVDVIWLFVYYTQYVSTFAGKANWYAVALMLIGAYTLSTFIKPAPLVERPQLVIEKTPEDVTPLTEFISLIGKKVELSRLYKTREELTGLFTEIKSLVEKAGLADKIKTPEDYVSFIEFKHLTDLAGFSYIYRTPLSSSLPPTPTPPTPPPSSSPLPSIPVDYTNLDVYSCWKILMDMLHFHFQSFLILQDELNAIQHFPGFQAQAIALRAAAKVHEESIYFLMELIGNSYPVCS</sequence>
<dbReference type="InterPro" id="IPR024791">
    <property type="entry name" value="Cyt_c/ubiquinol_Oxase_su3"/>
</dbReference>
<organism evidence="11">
    <name type="scientific">Eukaryota sp. BB2</name>
    <dbReference type="NCBI Taxonomy" id="1949062"/>
    <lineage>
        <taxon>Eukaryota</taxon>
    </lineage>
</organism>
<dbReference type="Gene3D" id="1.10.287.70">
    <property type="match status" value="1"/>
</dbReference>
<dbReference type="InterPro" id="IPR013833">
    <property type="entry name" value="Cyt_c_oxidase_su3_a-hlx"/>
</dbReference>
<evidence type="ECO:0000256" key="5">
    <source>
        <dbReference type="ARBA" id="ARBA00022967"/>
    </source>
</evidence>
<dbReference type="GeneID" id="32888074"/>
<feature type="transmembrane region" description="Helical" evidence="9">
    <location>
        <begin position="17"/>
        <end position="37"/>
    </location>
</feature>
<evidence type="ECO:0000256" key="2">
    <source>
        <dbReference type="ARBA" id="ARBA00010581"/>
    </source>
</evidence>
<keyword evidence="6 9" id="KW-1133">Transmembrane helix</keyword>
<dbReference type="GO" id="GO:0005739">
    <property type="term" value="C:mitochondrion"/>
    <property type="evidence" value="ECO:0007669"/>
    <property type="project" value="TreeGrafter"/>
</dbReference>
<geneLocation type="mitochondrion" evidence="11"/>
<evidence type="ECO:0000256" key="3">
    <source>
        <dbReference type="ARBA" id="ARBA00015944"/>
    </source>
</evidence>
<dbReference type="SUPFAM" id="SSF81452">
    <property type="entry name" value="Cytochrome c oxidase subunit III-like"/>
    <property type="match status" value="1"/>
</dbReference>
<accession>A0A1X8VEX6</accession>
<evidence type="ECO:0000256" key="6">
    <source>
        <dbReference type="ARBA" id="ARBA00022989"/>
    </source>
</evidence>
<evidence type="ECO:0000259" key="10">
    <source>
        <dbReference type="PROSITE" id="PS50253"/>
    </source>
</evidence>
<dbReference type="GO" id="GO:0016020">
    <property type="term" value="C:membrane"/>
    <property type="evidence" value="ECO:0007669"/>
    <property type="project" value="UniProtKB-SubCell"/>
</dbReference>
<dbReference type="PROSITE" id="PS50253">
    <property type="entry name" value="COX3"/>
    <property type="match status" value="1"/>
</dbReference>